<evidence type="ECO:0000313" key="4">
    <source>
        <dbReference type="Proteomes" id="UP000886740"/>
    </source>
</evidence>
<evidence type="ECO:0000256" key="1">
    <source>
        <dbReference type="ARBA" id="ARBA00007613"/>
    </source>
</evidence>
<dbReference type="Pfam" id="PF02321">
    <property type="entry name" value="OEP"/>
    <property type="match status" value="2"/>
</dbReference>
<reference evidence="3" key="1">
    <citation type="journal article" date="2021" name="PeerJ">
        <title>Extensive microbial diversity within the chicken gut microbiome revealed by metagenomics and culture.</title>
        <authorList>
            <person name="Gilroy R."/>
            <person name="Ravi A."/>
            <person name="Getino M."/>
            <person name="Pursley I."/>
            <person name="Horton D.L."/>
            <person name="Alikhan N.F."/>
            <person name="Baker D."/>
            <person name="Gharbi K."/>
            <person name="Hall N."/>
            <person name="Watson M."/>
            <person name="Adriaenssens E.M."/>
            <person name="Foster-Nyarko E."/>
            <person name="Jarju S."/>
            <person name="Secka A."/>
            <person name="Antonio M."/>
            <person name="Oren A."/>
            <person name="Chaudhuri R.R."/>
            <person name="La Ragione R."/>
            <person name="Hildebrand F."/>
            <person name="Pallen M.J."/>
        </authorList>
    </citation>
    <scope>NUCLEOTIDE SEQUENCE</scope>
    <source>
        <strain evidence="3">ChiGjej6B6-14162</strain>
    </source>
</reference>
<dbReference type="PANTHER" id="PTHR30203:SF30">
    <property type="entry name" value="OUTER MEMBRANE PROTEIN-RELATED"/>
    <property type="match status" value="1"/>
</dbReference>
<dbReference type="GO" id="GO:0015562">
    <property type="term" value="F:efflux transmembrane transporter activity"/>
    <property type="evidence" value="ECO:0007669"/>
    <property type="project" value="InterPro"/>
</dbReference>
<organism evidence="3 4">
    <name type="scientific">Candidatus Parabacteroides intestinipullorum</name>
    <dbReference type="NCBI Taxonomy" id="2838723"/>
    <lineage>
        <taxon>Bacteria</taxon>
        <taxon>Pseudomonadati</taxon>
        <taxon>Bacteroidota</taxon>
        <taxon>Bacteroidia</taxon>
        <taxon>Bacteroidales</taxon>
        <taxon>Tannerellaceae</taxon>
        <taxon>Parabacteroides</taxon>
    </lineage>
</organism>
<dbReference type="PANTHER" id="PTHR30203">
    <property type="entry name" value="OUTER MEMBRANE CATION EFFLUX PROTEIN"/>
    <property type="match status" value="1"/>
</dbReference>
<comment type="caution">
    <text evidence="3">The sequence shown here is derived from an EMBL/GenBank/DDBJ whole genome shotgun (WGS) entry which is preliminary data.</text>
</comment>
<dbReference type="SUPFAM" id="SSF56954">
    <property type="entry name" value="Outer membrane efflux proteins (OEP)"/>
    <property type="match status" value="1"/>
</dbReference>
<feature type="signal peptide" evidence="2">
    <location>
        <begin position="1"/>
        <end position="23"/>
    </location>
</feature>
<name>A0A9D2BFA9_9BACT</name>
<dbReference type="Gene3D" id="1.20.1600.10">
    <property type="entry name" value="Outer membrane efflux proteins (OEP)"/>
    <property type="match status" value="1"/>
</dbReference>
<keyword evidence="2" id="KW-0732">Signal</keyword>
<dbReference type="PROSITE" id="PS51257">
    <property type="entry name" value="PROKAR_LIPOPROTEIN"/>
    <property type="match status" value="1"/>
</dbReference>
<gene>
    <name evidence="3" type="ORF">H9977_05435</name>
</gene>
<evidence type="ECO:0000256" key="2">
    <source>
        <dbReference type="SAM" id="SignalP"/>
    </source>
</evidence>
<feature type="chain" id="PRO_5039413537" evidence="2">
    <location>
        <begin position="24"/>
        <end position="479"/>
    </location>
</feature>
<comment type="similarity">
    <text evidence="1">Belongs to the outer membrane factor (OMF) (TC 1.B.17) family.</text>
</comment>
<evidence type="ECO:0000313" key="3">
    <source>
        <dbReference type="EMBL" id="HIX74455.1"/>
    </source>
</evidence>
<dbReference type="Proteomes" id="UP000886740">
    <property type="component" value="Unassembled WGS sequence"/>
</dbReference>
<proteinExistence type="inferred from homology"/>
<dbReference type="EMBL" id="DXEL01000041">
    <property type="protein sequence ID" value="HIX74455.1"/>
    <property type="molecule type" value="Genomic_DNA"/>
</dbReference>
<dbReference type="InterPro" id="IPR010131">
    <property type="entry name" value="MdtP/NodT-like"/>
</dbReference>
<dbReference type="InterPro" id="IPR003423">
    <property type="entry name" value="OMP_efflux"/>
</dbReference>
<protein>
    <submittedName>
        <fullName evidence="3">TolC family protein</fullName>
    </submittedName>
</protein>
<dbReference type="Gene3D" id="2.20.200.10">
    <property type="entry name" value="Outer membrane efflux proteins (OEP)"/>
    <property type="match status" value="1"/>
</dbReference>
<reference evidence="3" key="2">
    <citation type="submission" date="2021-04" db="EMBL/GenBank/DDBJ databases">
        <authorList>
            <person name="Gilroy R."/>
        </authorList>
    </citation>
    <scope>NUCLEOTIDE SEQUENCE</scope>
    <source>
        <strain evidence="3">ChiGjej6B6-14162</strain>
    </source>
</reference>
<sequence>MTKNKRWFLGAVVGLLLLGSCKAPELTTDERIVLPETYVGASADSTTVGDLSWENFIPDEILKGYIRTALANNHSFQQIMERVSIARSQVRLGKGALLPEVSIGIQAGVQRFGEYSMDGVGNSTTNTPDLPADKHIPDPYKDLTLGIGFQWEADIWGKLTQKKHAAAARWMASVEAANLARTILISDLSSLYFELVGLDKQRTILNGAIEQTRASYELTYELKKEGEVNQLAVDQFQSRLLRLQGMLLENEQRIGETERAIATMMGAFPFEIRRITFDEMNQMEFPIQAGVPSQLLRLRPDVREAEMALLASKADLAAAHKAFFPSLVIGGGGGFNAFDLSHWFTAPASLVYNLAAGITAPIFKRNEIRVMWDNAKSEQRIALSRYHETALRAYEEVTNLVIACEQIKKRKQLKMEESQIHHRSISNANDLFKLSFVGYLEVLSADERYLDCELEYATLAAQNCATKMMLFRALGGGRF</sequence>
<accession>A0A9D2BFA9</accession>
<dbReference type="AlphaFoldDB" id="A0A9D2BFA9"/>